<sequence length="290" mass="33778">MQNDIANKLLIVLVVYQQNYFDTIAYKSLGYNIRKLDPSNAGRFGIFIYDNSPNKYNETSSIPGLTQTYYHNPENPGVSTAYNAGYYYAKNTEYNWLILADQDTEFSAAGLEEYLKSISVFPDVLIHSPILRIDNQIISPSKYKFRRGFPLKAVEPGKQNLGDIVPLNSGMCINLRVFERIAIYNEKIRLDFSDFDFIRRITPQVKYFVVMPVAFNHSLSSYSETYDSALNRFKYYCDGAYHSIITVTDFFLFGLVTFMRGIKLCYKFRRLKFLKVFYNSYVLKKKFNEI</sequence>
<dbReference type="Gene3D" id="3.90.550.10">
    <property type="entry name" value="Spore Coat Polysaccharide Biosynthesis Protein SpsA, Chain A"/>
    <property type="match status" value="1"/>
</dbReference>
<name>A0A223NVT3_9SPHI</name>
<keyword evidence="1" id="KW-0812">Transmembrane</keyword>
<dbReference type="AlphaFoldDB" id="A0A223NVT3"/>
<keyword evidence="1" id="KW-1133">Transmembrane helix</keyword>
<evidence type="ECO:0000313" key="3">
    <source>
        <dbReference type="EMBL" id="ASU33651.1"/>
    </source>
</evidence>
<proteinExistence type="predicted"/>
<accession>A0A223NVT3</accession>
<feature type="domain" description="Glycosyltransferase 2-like prokaryotic type" evidence="2">
    <location>
        <begin position="46"/>
        <end position="220"/>
    </location>
</feature>
<organism evidence="3 4">
    <name type="scientific">Mucilaginibacter xinganensis</name>
    <dbReference type="NCBI Taxonomy" id="1234841"/>
    <lineage>
        <taxon>Bacteria</taxon>
        <taxon>Pseudomonadati</taxon>
        <taxon>Bacteroidota</taxon>
        <taxon>Sphingobacteriia</taxon>
        <taxon>Sphingobacteriales</taxon>
        <taxon>Sphingobacteriaceae</taxon>
        <taxon>Mucilaginibacter</taxon>
    </lineage>
</organism>
<reference evidence="3 4" key="1">
    <citation type="submission" date="2017-08" db="EMBL/GenBank/DDBJ databases">
        <title>Complete genome sequence of Mucilaginibacter sp. strain BJC16-A31.</title>
        <authorList>
            <consortium name="Henan University of Science and Technology"/>
            <person name="You X."/>
        </authorList>
    </citation>
    <scope>NUCLEOTIDE SEQUENCE [LARGE SCALE GENOMIC DNA]</scope>
    <source>
        <strain evidence="3 4">BJC16-A31</strain>
    </source>
</reference>
<dbReference type="RefSeq" id="WP_094570078.1">
    <property type="nucleotide sequence ID" value="NZ_CP022743.1"/>
</dbReference>
<dbReference type="EMBL" id="CP022743">
    <property type="protein sequence ID" value="ASU33651.1"/>
    <property type="molecule type" value="Genomic_DNA"/>
</dbReference>
<keyword evidence="4" id="KW-1185">Reference proteome</keyword>
<evidence type="ECO:0000313" key="4">
    <source>
        <dbReference type="Proteomes" id="UP000215002"/>
    </source>
</evidence>
<dbReference type="SUPFAM" id="SSF53448">
    <property type="entry name" value="Nucleotide-diphospho-sugar transferases"/>
    <property type="match status" value="1"/>
</dbReference>
<protein>
    <recommendedName>
        <fullName evidence="2">Glycosyltransferase 2-like prokaryotic type domain-containing protein</fullName>
    </recommendedName>
</protein>
<dbReference type="InterPro" id="IPR019290">
    <property type="entry name" value="GlycosylTrfase-like_prok"/>
</dbReference>
<dbReference type="OrthoDB" id="1351873at2"/>
<dbReference type="Pfam" id="PF10111">
    <property type="entry name" value="Glyco_tranf_2_2"/>
    <property type="match status" value="1"/>
</dbReference>
<keyword evidence="1" id="KW-0472">Membrane</keyword>
<evidence type="ECO:0000259" key="2">
    <source>
        <dbReference type="Pfam" id="PF10111"/>
    </source>
</evidence>
<evidence type="ECO:0000256" key="1">
    <source>
        <dbReference type="SAM" id="Phobius"/>
    </source>
</evidence>
<dbReference type="InterPro" id="IPR029044">
    <property type="entry name" value="Nucleotide-diphossugar_trans"/>
</dbReference>
<dbReference type="Proteomes" id="UP000215002">
    <property type="component" value="Chromosome"/>
</dbReference>
<feature type="transmembrane region" description="Helical" evidence="1">
    <location>
        <begin position="240"/>
        <end position="262"/>
    </location>
</feature>
<gene>
    <name evidence="3" type="ORF">MuYL_1755</name>
</gene>
<dbReference type="KEGG" id="muc:MuYL_1755"/>